<dbReference type="Proteomes" id="UP000550508">
    <property type="component" value="Unassembled WGS sequence"/>
</dbReference>
<keyword evidence="1" id="KW-1133">Transmembrane helix</keyword>
<organism evidence="2 3">
    <name type="scientific">Phyllobacterium pellucidum</name>
    <dbReference type="NCBI Taxonomy" id="2740464"/>
    <lineage>
        <taxon>Bacteria</taxon>
        <taxon>Pseudomonadati</taxon>
        <taxon>Pseudomonadota</taxon>
        <taxon>Alphaproteobacteria</taxon>
        <taxon>Hyphomicrobiales</taxon>
        <taxon>Phyllobacteriaceae</taxon>
        <taxon>Phyllobacterium</taxon>
    </lineage>
</organism>
<sequence length="97" mass="9893">MNAQSAAPLANEAMNIASAQAFAISEIEDASFETIMPGGSAIDAHAEVAATAGGFAIFTPGVSRRPNLPGFGYWLVVALAALSAFWIAGGHVLFIGQ</sequence>
<accession>A0A849VQJ0</accession>
<keyword evidence="1" id="KW-0472">Membrane</keyword>
<evidence type="ECO:0000256" key="1">
    <source>
        <dbReference type="SAM" id="Phobius"/>
    </source>
</evidence>
<reference evidence="2 3" key="1">
    <citation type="submission" date="2020-05" db="EMBL/GenBank/DDBJ databases">
        <authorList>
            <person name="Kim M.K."/>
        </authorList>
    </citation>
    <scope>NUCLEOTIDE SEQUENCE [LARGE SCALE GENOMIC DNA]</scope>
    <source>
        <strain evidence="2 3">BT25</strain>
    </source>
</reference>
<evidence type="ECO:0000313" key="2">
    <source>
        <dbReference type="EMBL" id="NTS32278.1"/>
    </source>
</evidence>
<evidence type="ECO:0000313" key="3">
    <source>
        <dbReference type="Proteomes" id="UP000550508"/>
    </source>
</evidence>
<proteinExistence type="predicted"/>
<dbReference type="RefSeq" id="WP_113281436.1">
    <property type="nucleotide sequence ID" value="NZ_JABUMX010000003.1"/>
</dbReference>
<gene>
    <name evidence="2" type="ORF">HQ945_13530</name>
</gene>
<name>A0A849VQJ0_9HYPH</name>
<dbReference type="AlphaFoldDB" id="A0A849VQJ0"/>
<protein>
    <submittedName>
        <fullName evidence="2">Uncharacterized protein</fullName>
    </submittedName>
</protein>
<keyword evidence="1" id="KW-0812">Transmembrane</keyword>
<keyword evidence="3" id="KW-1185">Reference proteome</keyword>
<dbReference type="EMBL" id="JABUMX010000003">
    <property type="protein sequence ID" value="NTS32278.1"/>
    <property type="molecule type" value="Genomic_DNA"/>
</dbReference>
<feature type="transmembrane region" description="Helical" evidence="1">
    <location>
        <begin position="71"/>
        <end position="95"/>
    </location>
</feature>
<comment type="caution">
    <text evidence="2">The sequence shown here is derived from an EMBL/GenBank/DDBJ whole genome shotgun (WGS) entry which is preliminary data.</text>
</comment>